<comment type="caution">
    <text evidence="2">The sequence shown here is derived from an EMBL/GenBank/DDBJ whole genome shotgun (WGS) entry which is preliminary data.</text>
</comment>
<feature type="compositionally biased region" description="Gly residues" evidence="1">
    <location>
        <begin position="69"/>
        <end position="83"/>
    </location>
</feature>
<dbReference type="Proteomes" id="UP001180020">
    <property type="component" value="Unassembled WGS sequence"/>
</dbReference>
<feature type="region of interest" description="Disordered" evidence="1">
    <location>
        <begin position="1"/>
        <end position="126"/>
    </location>
</feature>
<feature type="compositionally biased region" description="Basic and acidic residues" evidence="1">
    <location>
        <begin position="10"/>
        <end position="34"/>
    </location>
</feature>
<reference evidence="2" key="1">
    <citation type="journal article" date="2023" name="Nat. Commun.">
        <title>Diploid and tetraploid genomes of Acorus and the evolution of monocots.</title>
        <authorList>
            <person name="Ma L."/>
            <person name="Liu K.W."/>
            <person name="Li Z."/>
            <person name="Hsiao Y.Y."/>
            <person name="Qi Y."/>
            <person name="Fu T."/>
            <person name="Tang G.D."/>
            <person name="Zhang D."/>
            <person name="Sun W.H."/>
            <person name="Liu D.K."/>
            <person name="Li Y."/>
            <person name="Chen G.Z."/>
            <person name="Liu X.D."/>
            <person name="Liao X.Y."/>
            <person name="Jiang Y.T."/>
            <person name="Yu X."/>
            <person name="Hao Y."/>
            <person name="Huang J."/>
            <person name="Zhao X.W."/>
            <person name="Ke S."/>
            <person name="Chen Y.Y."/>
            <person name="Wu W.L."/>
            <person name="Hsu J.L."/>
            <person name="Lin Y.F."/>
            <person name="Huang M.D."/>
            <person name="Li C.Y."/>
            <person name="Huang L."/>
            <person name="Wang Z.W."/>
            <person name="Zhao X."/>
            <person name="Zhong W.Y."/>
            <person name="Peng D.H."/>
            <person name="Ahmad S."/>
            <person name="Lan S."/>
            <person name="Zhang J.S."/>
            <person name="Tsai W.C."/>
            <person name="Van de Peer Y."/>
            <person name="Liu Z.J."/>
        </authorList>
    </citation>
    <scope>NUCLEOTIDE SEQUENCE</scope>
    <source>
        <strain evidence="2">CP</strain>
    </source>
</reference>
<organism evidence="2 3">
    <name type="scientific">Acorus calamus</name>
    <name type="common">Sweet flag</name>
    <dbReference type="NCBI Taxonomy" id="4465"/>
    <lineage>
        <taxon>Eukaryota</taxon>
        <taxon>Viridiplantae</taxon>
        <taxon>Streptophyta</taxon>
        <taxon>Embryophyta</taxon>
        <taxon>Tracheophyta</taxon>
        <taxon>Spermatophyta</taxon>
        <taxon>Magnoliopsida</taxon>
        <taxon>Liliopsida</taxon>
        <taxon>Acoraceae</taxon>
        <taxon>Acorus</taxon>
    </lineage>
</organism>
<evidence type="ECO:0000256" key="1">
    <source>
        <dbReference type="SAM" id="MobiDB-lite"/>
    </source>
</evidence>
<evidence type="ECO:0000313" key="2">
    <source>
        <dbReference type="EMBL" id="KAK1284815.1"/>
    </source>
</evidence>
<reference evidence="2" key="2">
    <citation type="submission" date="2023-06" db="EMBL/GenBank/DDBJ databases">
        <authorList>
            <person name="Ma L."/>
            <person name="Liu K.-W."/>
            <person name="Li Z."/>
            <person name="Hsiao Y.-Y."/>
            <person name="Qi Y."/>
            <person name="Fu T."/>
            <person name="Tang G."/>
            <person name="Zhang D."/>
            <person name="Sun W.-H."/>
            <person name="Liu D.-K."/>
            <person name="Li Y."/>
            <person name="Chen G.-Z."/>
            <person name="Liu X.-D."/>
            <person name="Liao X.-Y."/>
            <person name="Jiang Y.-T."/>
            <person name="Yu X."/>
            <person name="Hao Y."/>
            <person name="Huang J."/>
            <person name="Zhao X.-W."/>
            <person name="Ke S."/>
            <person name="Chen Y.-Y."/>
            <person name="Wu W.-L."/>
            <person name="Hsu J.-L."/>
            <person name="Lin Y.-F."/>
            <person name="Huang M.-D."/>
            <person name="Li C.-Y."/>
            <person name="Huang L."/>
            <person name="Wang Z.-W."/>
            <person name="Zhao X."/>
            <person name="Zhong W.-Y."/>
            <person name="Peng D.-H."/>
            <person name="Ahmad S."/>
            <person name="Lan S."/>
            <person name="Zhang J.-S."/>
            <person name="Tsai W.-C."/>
            <person name="Van De Peer Y."/>
            <person name="Liu Z.-J."/>
        </authorList>
    </citation>
    <scope>NUCLEOTIDE SEQUENCE</scope>
    <source>
        <strain evidence="2">CP</strain>
        <tissue evidence="2">Leaves</tissue>
    </source>
</reference>
<feature type="compositionally biased region" description="Polar residues" evidence="1">
    <location>
        <begin position="35"/>
        <end position="50"/>
    </location>
</feature>
<dbReference type="AlphaFoldDB" id="A0AAV9C6N4"/>
<gene>
    <name evidence="2" type="ORF">QJS10_CPB21g01164</name>
</gene>
<protein>
    <submittedName>
        <fullName evidence="2">Uncharacterized protein</fullName>
    </submittedName>
</protein>
<evidence type="ECO:0000313" key="3">
    <source>
        <dbReference type="Proteomes" id="UP001180020"/>
    </source>
</evidence>
<name>A0AAV9C6N4_ACOCL</name>
<feature type="compositionally biased region" description="Polar residues" evidence="1">
    <location>
        <begin position="117"/>
        <end position="126"/>
    </location>
</feature>
<proteinExistence type="predicted"/>
<accession>A0AAV9C6N4</accession>
<sequence length="126" mass="13230">MAGDEEFGAVDDRVGESHPKQRSMEFESQYREASELQSSQTAFMAETPSQCGGGCAWKKRTSQEKVSEGRGGGSSGGGRGGCGRADEPPHLPLPFPSLSTSSVGMRDDPGIGEWFDSNPSGSARGT</sequence>
<dbReference type="EMBL" id="JAUJYO010000021">
    <property type="protein sequence ID" value="KAK1284815.1"/>
    <property type="molecule type" value="Genomic_DNA"/>
</dbReference>
<keyword evidence="3" id="KW-1185">Reference proteome</keyword>